<comment type="caution">
    <text evidence="3">The sequence shown here is derived from an EMBL/GenBank/DDBJ whole genome shotgun (WGS) entry which is preliminary data.</text>
</comment>
<dbReference type="Pfam" id="PF00498">
    <property type="entry name" value="FHA"/>
    <property type="match status" value="1"/>
</dbReference>
<name>A0ABU6CYX2_9GAMM</name>
<dbReference type="InterPro" id="IPR000253">
    <property type="entry name" value="FHA_dom"/>
</dbReference>
<dbReference type="Gene3D" id="2.60.200.20">
    <property type="match status" value="1"/>
</dbReference>
<dbReference type="EMBL" id="JAYMYJ010000093">
    <property type="protein sequence ID" value="MEB4591277.1"/>
    <property type="molecule type" value="Genomic_DNA"/>
</dbReference>
<dbReference type="InterPro" id="IPR008984">
    <property type="entry name" value="SMAD_FHA_dom_sf"/>
</dbReference>
<dbReference type="Proteomes" id="UP001308005">
    <property type="component" value="Unassembled WGS sequence"/>
</dbReference>
<evidence type="ECO:0000259" key="2">
    <source>
        <dbReference type="PROSITE" id="PS50006"/>
    </source>
</evidence>
<accession>A0ABU6CYX2</accession>
<dbReference type="NCBIfam" id="TIGR03354">
    <property type="entry name" value="VI_FHA"/>
    <property type="match status" value="1"/>
</dbReference>
<dbReference type="Pfam" id="PF20232">
    <property type="entry name" value="T6SS_FHA_C"/>
    <property type="match status" value="1"/>
</dbReference>
<feature type="domain" description="FHA" evidence="2">
    <location>
        <begin position="28"/>
        <end position="78"/>
    </location>
</feature>
<evidence type="ECO:0000313" key="4">
    <source>
        <dbReference type="Proteomes" id="UP001308005"/>
    </source>
</evidence>
<dbReference type="RefSeq" id="WP_324694765.1">
    <property type="nucleotide sequence ID" value="NZ_JAYMYJ010000093.1"/>
</dbReference>
<dbReference type="SMART" id="SM00240">
    <property type="entry name" value="FHA"/>
    <property type="match status" value="1"/>
</dbReference>
<dbReference type="InterPro" id="IPR046883">
    <property type="entry name" value="T6SS_FHA_C"/>
</dbReference>
<evidence type="ECO:0000256" key="1">
    <source>
        <dbReference type="SAM" id="MobiDB-lite"/>
    </source>
</evidence>
<dbReference type="InterPro" id="IPR017735">
    <property type="entry name" value="T6SS_FHA"/>
</dbReference>
<feature type="region of interest" description="Disordered" evidence="1">
    <location>
        <begin position="130"/>
        <end position="156"/>
    </location>
</feature>
<evidence type="ECO:0000313" key="3">
    <source>
        <dbReference type="EMBL" id="MEB4591277.1"/>
    </source>
</evidence>
<feature type="region of interest" description="Disordered" evidence="1">
    <location>
        <begin position="177"/>
        <end position="263"/>
    </location>
</feature>
<dbReference type="SUPFAM" id="SSF49879">
    <property type="entry name" value="SMAD/FHA domain"/>
    <property type="match status" value="1"/>
</dbReference>
<feature type="compositionally biased region" description="Pro residues" evidence="1">
    <location>
        <begin position="245"/>
        <end position="263"/>
    </location>
</feature>
<keyword evidence="4" id="KW-1185">Reference proteome</keyword>
<reference evidence="4" key="1">
    <citation type="submission" date="2023-07" db="EMBL/GenBank/DDBJ databases">
        <title>The carbon used by Thiothrix.</title>
        <authorList>
            <person name="Chen L."/>
        </authorList>
    </citation>
    <scope>NUCLEOTIDE SEQUENCE [LARGE SCALE GENOMIC DNA]</scope>
</reference>
<dbReference type="PROSITE" id="PS50006">
    <property type="entry name" value="FHA_DOMAIN"/>
    <property type="match status" value="1"/>
</dbReference>
<gene>
    <name evidence="3" type="primary">tagH</name>
    <name evidence="3" type="ORF">VSS37_09835</name>
</gene>
<sequence>MELTLKVIRFSNRPPDRPLSHTWTEQGGTLGRNAGNDWVLPDTQRFLSGQHARIEYREGAFVIRDTSTNGVFINQSKAPLGKNNTQVLQAGDQIRLGLYELEVELAQAGLAGKAGAAAIAPDWAATGGWEKDPFDFLEPGAEPKPGKQAPPPVSSSVADNAFYIPDIIIQQPAEADAGKAIPPPDSQGSGLPANWWDDPAPPATPAIPSGHEEPPPPPTGKPAVAATFDDDPFAELAPAASTDPTPVPEPAPEEIPAPVPKPRPAAPVFASPGNNSGLQVFLQGAGIQDTGKLAAIEQAQNLEALGRLFRIAIQGTLDVLQARAEIKSAMRMDVTTIQRIGNNPLKFSVTADDALNRLLSPRTEAYLPPEQALLEAFDDIRAHQLAVIAGVQAALTQVLKRFDPALLIQRLEKNNPVSASIPIQRQAKLWELFEELYATLEQECQDDFQRLFGLEFARAYDEQIAKLKREPQHG</sequence>
<protein>
    <submittedName>
        <fullName evidence="3">Type VI secretion system-associated FHA domain protein TagH</fullName>
    </submittedName>
</protein>
<proteinExistence type="predicted"/>
<dbReference type="CDD" id="cd00060">
    <property type="entry name" value="FHA"/>
    <property type="match status" value="1"/>
</dbReference>
<organism evidence="3 4">
    <name type="scientific">Candidatus Thiothrix phosphatis</name>
    <dbReference type="NCBI Taxonomy" id="3112415"/>
    <lineage>
        <taxon>Bacteria</taxon>
        <taxon>Pseudomonadati</taxon>
        <taxon>Pseudomonadota</taxon>
        <taxon>Gammaproteobacteria</taxon>
        <taxon>Thiotrichales</taxon>
        <taxon>Thiotrichaceae</taxon>
        <taxon>Thiothrix</taxon>
    </lineage>
</organism>